<dbReference type="Gene3D" id="1.10.357.10">
    <property type="entry name" value="Tetracycline Repressor, domain 2"/>
    <property type="match status" value="1"/>
</dbReference>
<dbReference type="Pfam" id="PF00440">
    <property type="entry name" value="TetR_N"/>
    <property type="match status" value="1"/>
</dbReference>
<dbReference type="GO" id="GO:0000976">
    <property type="term" value="F:transcription cis-regulatory region binding"/>
    <property type="evidence" value="ECO:0007669"/>
    <property type="project" value="TreeGrafter"/>
</dbReference>
<comment type="caution">
    <text evidence="4">The sequence shown here is derived from an EMBL/GenBank/DDBJ whole genome shotgun (WGS) entry which is preliminary data.</text>
</comment>
<feature type="domain" description="HTH tetR-type" evidence="3">
    <location>
        <begin position="1"/>
        <end position="55"/>
    </location>
</feature>
<feature type="DNA-binding region" description="H-T-H motif" evidence="2">
    <location>
        <begin position="18"/>
        <end position="37"/>
    </location>
</feature>
<name>W9VTI5_9GAMM</name>
<dbReference type="InterPro" id="IPR009057">
    <property type="entry name" value="Homeodomain-like_sf"/>
</dbReference>
<keyword evidence="1 2" id="KW-0238">DNA-binding</keyword>
<evidence type="ECO:0000313" key="4">
    <source>
        <dbReference type="EMBL" id="EXJ13705.1"/>
    </source>
</evidence>
<keyword evidence="5" id="KW-1185">Reference proteome</keyword>
<dbReference type="InterPro" id="IPR001647">
    <property type="entry name" value="HTH_TetR"/>
</dbReference>
<dbReference type="SUPFAM" id="SSF48498">
    <property type="entry name" value="Tetracyclin repressor-like, C-terminal domain"/>
    <property type="match status" value="1"/>
</dbReference>
<protein>
    <submittedName>
        <fullName evidence="4">Transcriptional regulator, TetR family</fullName>
    </submittedName>
</protein>
<accession>W9VTI5</accession>
<dbReference type="SUPFAM" id="SSF46689">
    <property type="entry name" value="Homeodomain-like"/>
    <property type="match status" value="1"/>
</dbReference>
<dbReference type="PROSITE" id="PS50977">
    <property type="entry name" value="HTH_TETR_2"/>
    <property type="match status" value="1"/>
</dbReference>
<gene>
    <name evidence="4" type="ORF">D779_3460</name>
</gene>
<dbReference type="InterPro" id="IPR050109">
    <property type="entry name" value="HTH-type_TetR-like_transc_reg"/>
</dbReference>
<dbReference type="AlphaFoldDB" id="W9VTI5"/>
<dbReference type="GO" id="GO:0003700">
    <property type="term" value="F:DNA-binding transcription factor activity"/>
    <property type="evidence" value="ECO:0007669"/>
    <property type="project" value="TreeGrafter"/>
</dbReference>
<dbReference type="PANTHER" id="PTHR30055">
    <property type="entry name" value="HTH-TYPE TRANSCRIPTIONAL REGULATOR RUTR"/>
    <property type="match status" value="1"/>
</dbReference>
<evidence type="ECO:0000256" key="1">
    <source>
        <dbReference type="ARBA" id="ARBA00023125"/>
    </source>
</evidence>
<dbReference type="STRING" id="1249627.D779_3460"/>
<dbReference type="PRINTS" id="PR00455">
    <property type="entry name" value="HTHTETR"/>
</dbReference>
<evidence type="ECO:0000256" key="2">
    <source>
        <dbReference type="PROSITE-ProRule" id="PRU00335"/>
    </source>
</evidence>
<dbReference type="InterPro" id="IPR036271">
    <property type="entry name" value="Tet_transcr_reg_TetR-rel_C_sf"/>
</dbReference>
<dbReference type="InterPro" id="IPR039536">
    <property type="entry name" value="TetR_C_Proteobacteria"/>
</dbReference>
<dbReference type="Gene3D" id="1.10.10.60">
    <property type="entry name" value="Homeodomain-like"/>
    <property type="match status" value="1"/>
</dbReference>
<dbReference type="Pfam" id="PF14246">
    <property type="entry name" value="TetR_C_7"/>
    <property type="match status" value="1"/>
</dbReference>
<dbReference type="Proteomes" id="UP000019460">
    <property type="component" value="Unassembled WGS sequence"/>
</dbReference>
<evidence type="ECO:0000313" key="5">
    <source>
        <dbReference type="Proteomes" id="UP000019460"/>
    </source>
</evidence>
<proteinExistence type="predicted"/>
<dbReference type="eggNOG" id="COG1309">
    <property type="taxonomic scope" value="Bacteria"/>
</dbReference>
<dbReference type="EMBL" id="AONC01000061">
    <property type="protein sequence ID" value="EXJ13705.1"/>
    <property type="molecule type" value="Genomic_DNA"/>
</dbReference>
<organism evidence="4 5">
    <name type="scientific">Imhoffiella purpurea</name>
    <dbReference type="NCBI Taxonomy" id="1249627"/>
    <lineage>
        <taxon>Bacteria</taxon>
        <taxon>Pseudomonadati</taxon>
        <taxon>Pseudomonadota</taxon>
        <taxon>Gammaproteobacteria</taxon>
        <taxon>Chromatiales</taxon>
        <taxon>Chromatiaceae</taxon>
        <taxon>Imhoffiella</taxon>
    </lineage>
</organism>
<evidence type="ECO:0000259" key="3">
    <source>
        <dbReference type="PROSITE" id="PS50977"/>
    </source>
</evidence>
<reference evidence="4 5" key="1">
    <citation type="submission" date="2012-11" db="EMBL/GenBank/DDBJ databases">
        <title>Genome assembly of Thiorhodococcus sp. AK35.</title>
        <authorList>
            <person name="Nupur N."/>
            <person name="Khatri I."/>
            <person name="Subramanian S."/>
            <person name="Pinnaka A."/>
        </authorList>
    </citation>
    <scope>NUCLEOTIDE SEQUENCE [LARGE SCALE GENOMIC DNA]</scope>
    <source>
        <strain evidence="4 5">AK35</strain>
    </source>
</reference>
<dbReference type="PANTHER" id="PTHR30055:SF146">
    <property type="entry name" value="HTH-TYPE TRANSCRIPTIONAL DUAL REGULATOR CECR"/>
    <property type="match status" value="1"/>
</dbReference>
<sequence>MLDAARSLFYSGGLKGLTMEGVARTAGVSKVTVYAHFSDLPGLIRAVILAQRNRMTGLLEDLSTDPSQLRIALVEFGLCLMRYLTSDEFLILQRMLASQATQYPWLGPIFYQEGAEATRDRLAGLLEKAVERGDLEPHDCPRAAEQLLGMWQGFQTTGLMINGCPKPTPEILRQRVESGVDLILAAHARTGGPETETRTP</sequence>